<dbReference type="InterPro" id="IPR001220">
    <property type="entry name" value="Legume_lectin_dom"/>
</dbReference>
<protein>
    <recommendedName>
        <fullName evidence="2">Legume lectin domain-containing protein</fullName>
    </recommendedName>
</protein>
<feature type="domain" description="Legume lectin" evidence="2">
    <location>
        <begin position="47"/>
        <end position="140"/>
    </location>
</feature>
<dbReference type="InterPro" id="IPR013320">
    <property type="entry name" value="ConA-like_dom_sf"/>
</dbReference>
<dbReference type="Gene3D" id="2.60.120.200">
    <property type="match status" value="1"/>
</dbReference>
<feature type="domain" description="Legume lectin" evidence="2">
    <location>
        <begin position="203"/>
        <end position="275"/>
    </location>
</feature>
<evidence type="ECO:0000256" key="1">
    <source>
        <dbReference type="SAM" id="MobiDB-lite"/>
    </source>
</evidence>
<keyword evidence="4" id="KW-1185">Reference proteome</keyword>
<dbReference type="RefSeq" id="WP_133223050.1">
    <property type="nucleotide sequence ID" value="NZ_NRSG01000389.1"/>
</dbReference>
<dbReference type="Proteomes" id="UP000697995">
    <property type="component" value="Unassembled WGS sequence"/>
</dbReference>
<organism evidence="3 4">
    <name type="scientific">Paracraurococcus ruber</name>
    <dbReference type="NCBI Taxonomy" id="77675"/>
    <lineage>
        <taxon>Bacteria</taxon>
        <taxon>Pseudomonadati</taxon>
        <taxon>Pseudomonadota</taxon>
        <taxon>Alphaproteobacteria</taxon>
        <taxon>Acetobacterales</taxon>
        <taxon>Roseomonadaceae</taxon>
        <taxon>Paracraurococcus</taxon>
    </lineage>
</organism>
<dbReference type="PANTHER" id="PTHR32401:SF48">
    <property type="entry name" value="LEGUME LECTIN DOMAIN-CONTAINING PROTEIN"/>
    <property type="match status" value="1"/>
</dbReference>
<dbReference type="EMBL" id="NRSG01000389">
    <property type="protein sequence ID" value="MBK1661855.1"/>
    <property type="molecule type" value="Genomic_DNA"/>
</dbReference>
<feature type="compositionally biased region" description="Pro residues" evidence="1">
    <location>
        <begin position="10"/>
        <end position="19"/>
    </location>
</feature>
<evidence type="ECO:0000259" key="2">
    <source>
        <dbReference type="Pfam" id="PF00139"/>
    </source>
</evidence>
<gene>
    <name evidence="3" type="ORF">CKO45_27055</name>
</gene>
<dbReference type="NCBIfam" id="TIGR02595">
    <property type="entry name" value="PEP_CTERM"/>
    <property type="match status" value="1"/>
</dbReference>
<accession>A0ABS1D5V4</accession>
<dbReference type="PANTHER" id="PTHR32401">
    <property type="entry name" value="CONCANAVALIN A-LIKE LECTIN FAMILY PROTEIN"/>
    <property type="match status" value="1"/>
</dbReference>
<reference evidence="3 4" key="1">
    <citation type="journal article" date="2020" name="Microorganisms">
        <title>Osmotic Adaptation and Compatible Solute Biosynthesis of Phototrophic Bacteria as Revealed from Genome Analyses.</title>
        <authorList>
            <person name="Imhoff J.F."/>
            <person name="Rahn T."/>
            <person name="Kunzel S."/>
            <person name="Keller A."/>
            <person name="Neulinger S.C."/>
        </authorList>
    </citation>
    <scope>NUCLEOTIDE SEQUENCE [LARGE SCALE GENOMIC DNA]</scope>
    <source>
        <strain evidence="3 4">DSM 15382</strain>
    </source>
</reference>
<proteinExistence type="predicted"/>
<feature type="region of interest" description="Disordered" evidence="1">
    <location>
        <begin position="1"/>
        <end position="21"/>
    </location>
</feature>
<dbReference type="InterPro" id="IPR056573">
    <property type="entry name" value="Lectin_L-type_dom"/>
</dbReference>
<dbReference type="SUPFAM" id="SSF49899">
    <property type="entry name" value="Concanavalin A-like lectins/glucanases"/>
    <property type="match status" value="1"/>
</dbReference>
<comment type="caution">
    <text evidence="3">The sequence shown here is derived from an EMBL/GenBank/DDBJ whole genome shotgun (WGS) entry which is preliminary data.</text>
</comment>
<evidence type="ECO:0000313" key="4">
    <source>
        <dbReference type="Proteomes" id="UP000697995"/>
    </source>
</evidence>
<name>A0ABS1D5V4_9PROT</name>
<dbReference type="CDD" id="cd01951">
    <property type="entry name" value="lectin_L-type"/>
    <property type="match status" value="1"/>
</dbReference>
<sequence>MTTQMQPATGPLPPDPIPGRRPRRLAAGAAVLLGLALAGGAAPAGAASFTYGDFGSTAGLTLNGAAAQSGTALRLVPSLDSQAGSAFRTAPVALGGSFSTSFSFRVTSDANSALGVTDGFTFLLQRGGASALGAGGQGLGYVGLDPSVAVVFRGRDPSFIGVVQGGTDPANLAGDPKNPGSANFAPPGSASGLTEALFYDRTQYAWIDYGLGNLLSVYLSDTAAKPASAIATATLNIDALLGNQVYVGFSAGNGGAFGTQDILDWTFGSAGTAAVPEPATLALLGAGLLGLATLRRRGRPTAV</sequence>
<dbReference type="Pfam" id="PF00139">
    <property type="entry name" value="Lectin_legB"/>
    <property type="match status" value="2"/>
</dbReference>
<evidence type="ECO:0000313" key="3">
    <source>
        <dbReference type="EMBL" id="MBK1661855.1"/>
    </source>
</evidence>
<dbReference type="InterPro" id="IPR013424">
    <property type="entry name" value="Ice-binding_C"/>
</dbReference>
<dbReference type="InterPro" id="IPR050258">
    <property type="entry name" value="Leguminous_Lectin"/>
</dbReference>